<gene>
    <name evidence="2" type="ORF">R1sor_016745</name>
</gene>
<feature type="region of interest" description="Disordered" evidence="1">
    <location>
        <begin position="190"/>
        <end position="219"/>
    </location>
</feature>
<proteinExistence type="predicted"/>
<comment type="caution">
    <text evidence="2">The sequence shown here is derived from an EMBL/GenBank/DDBJ whole genome shotgun (WGS) entry which is preliminary data.</text>
</comment>
<sequence>MSKAAMEIWRDQIEKLIRWAEKHKKTDHQWRVKTWDEEDIVHGTLGCLECQSSQGKCQRSEDKTAIVNLFLNFRTKHLNSKKHKVNWCRRRNIDAGSVPAKTACEDIDHRAETNMGVEIVNRINEEEDGERKPFVVEGDVNREPCYFWIYMVQCVLCGNKFELVPLKRNLEHNLRQHLCSEKHRERMEVDTTLKGGIRSGGKGRPKKSDPRDTKRQRSIEIFFRGSRRATEGAESTSKSISSQPIFSGCKETEGDEHNTPPLSLLCWGYWFSTVIYSGKSYGVKAMVNDQKPGGTWSCEPRTKSKVINPTNGELVEVNGTFRHEECVWISELGGGFSDLCCSPCFDITQTMSFRLRCTREKNRLVKRGSRSSDLRIRLDYLTFPELKAVAQARAKARRQSKFKIFQLRRRLCILLTRKCKLSEMIGEAVNRKDILVFLRNICRAHRSGAFGGKEAVWQFFRDVAQNINRTKQGNRYSNSTRAITQALFQFGGKQVVECMSANLMTPNLRTAKRNRSQFVPFLPGVQSQNFAEVSKILAASKRYYGIDGEVPVILVEDETRIKPRVWWESRRDTLTGFCGMKDAHKCRLGPEMTVGSGEEGYSRIVDIFQTNVIGSYARGHASDWDSRRRKLMLADYVSESGLRWKLDWEGWIFSGSISASGDVYGLGDQDPPHNGKKLVNPLDRSTHPLILGDHHACLEHVHLVYKLYPHDMHFLNFDDVVRRDRQNWAGPQRLCSRQVQKCLELLGERTDAHHERTLDTRLYLEGNHAVSGGTQTLSEKNMVSTECWYDVQMSCHMVVLLCRLFKEKYSGLKVPLHLLRSDCCEHFFSRVGGMTGYERNYDFADLINCASGLNRLASMEYGEEKVVMGRGHAKQQTIWGKLHPLSADENEPDLADFIGLRIDDEFIAALKEGLQEAQNLMILLNMAPHTGVRNQVWWKTPWVTEMELGLFQRGSEVAPDPVDNEGEGFEGELPNSNAVGDLWDLAFPVEREGSDSEQEDGVDDLTILGHETRHVMSEVLQQISSEDQEVKKYDPMVVYDGHAIYKATLVSQLVGNPTLSKDRLTRIKQSIYFNGVKQKPRVDGVPVCILDIGSDCAVLFDTERTDANDRMRIDEFMQSV</sequence>
<dbReference type="EMBL" id="JBJQOH010000004">
    <property type="protein sequence ID" value="KAL3690436.1"/>
    <property type="molecule type" value="Genomic_DNA"/>
</dbReference>
<evidence type="ECO:0000256" key="1">
    <source>
        <dbReference type="SAM" id="MobiDB-lite"/>
    </source>
</evidence>
<organism evidence="2 3">
    <name type="scientific">Riccia sorocarpa</name>
    <dbReference type="NCBI Taxonomy" id="122646"/>
    <lineage>
        <taxon>Eukaryota</taxon>
        <taxon>Viridiplantae</taxon>
        <taxon>Streptophyta</taxon>
        <taxon>Embryophyta</taxon>
        <taxon>Marchantiophyta</taxon>
        <taxon>Marchantiopsida</taxon>
        <taxon>Marchantiidae</taxon>
        <taxon>Marchantiales</taxon>
        <taxon>Ricciaceae</taxon>
        <taxon>Riccia</taxon>
    </lineage>
</organism>
<protein>
    <recommendedName>
        <fullName evidence="4">C2H2-type domain-containing protein</fullName>
    </recommendedName>
</protein>
<keyword evidence="3" id="KW-1185">Reference proteome</keyword>
<name>A0ABD3HHS2_9MARC</name>
<accession>A0ABD3HHS2</accession>
<dbReference type="Proteomes" id="UP001633002">
    <property type="component" value="Unassembled WGS sequence"/>
</dbReference>
<feature type="compositionally biased region" description="Basic and acidic residues" evidence="1">
    <location>
        <begin position="206"/>
        <end position="218"/>
    </location>
</feature>
<reference evidence="2 3" key="1">
    <citation type="submission" date="2024-09" db="EMBL/GenBank/DDBJ databases">
        <title>Chromosome-scale assembly of Riccia sorocarpa.</title>
        <authorList>
            <person name="Paukszto L."/>
        </authorList>
    </citation>
    <scope>NUCLEOTIDE SEQUENCE [LARGE SCALE GENOMIC DNA]</scope>
    <source>
        <strain evidence="2">LP-2024</strain>
        <tissue evidence="2">Aerial parts of the thallus</tissue>
    </source>
</reference>
<evidence type="ECO:0000313" key="3">
    <source>
        <dbReference type="Proteomes" id="UP001633002"/>
    </source>
</evidence>
<evidence type="ECO:0000313" key="2">
    <source>
        <dbReference type="EMBL" id="KAL3690436.1"/>
    </source>
</evidence>
<dbReference type="AlphaFoldDB" id="A0ABD3HHS2"/>
<evidence type="ECO:0008006" key="4">
    <source>
        <dbReference type="Google" id="ProtNLM"/>
    </source>
</evidence>